<dbReference type="EC" id="3.4.21.89" evidence="5"/>
<comment type="catalytic activity">
    <reaction evidence="5">
        <text>Cleavage of hydrophobic, N-terminal signal or leader sequences from secreted and periplasmic proteins.</text>
        <dbReference type="EC" id="3.4.21.89"/>
    </reaction>
</comment>
<keyword evidence="5" id="KW-0472">Membrane</keyword>
<dbReference type="AlphaFoldDB" id="Q2CCQ1"/>
<comment type="caution">
    <text evidence="5">Lacks conserved residue(s) required for the propagation of feature annotation.</text>
</comment>
<feature type="transmembrane region" description="Helical" evidence="5">
    <location>
        <begin position="18"/>
        <end position="37"/>
    </location>
</feature>
<evidence type="ECO:0000256" key="2">
    <source>
        <dbReference type="ARBA" id="ARBA00019232"/>
    </source>
</evidence>
<feature type="transmembrane region" description="Helical" evidence="5">
    <location>
        <begin position="80"/>
        <end position="101"/>
    </location>
</feature>
<reference evidence="7 8" key="1">
    <citation type="journal article" date="2010" name="J. Bacteriol.">
        <title>Genome sequences of Oceanicola granulosus HTCC2516(T) and Oceanicola batsensis HTCC2597(TDelta).</title>
        <authorList>
            <person name="Thrash J.C."/>
            <person name="Cho J.C."/>
            <person name="Vergin K.L."/>
            <person name="Giovannoni S.J."/>
        </authorList>
    </citation>
    <scope>NUCLEOTIDE SEQUENCE [LARGE SCALE GENOMIC DNA]</scope>
    <source>
        <strain evidence="8">ATCC BAA-861 / DSM 15982 / KCTC 12143 / HTCC2516</strain>
    </source>
</reference>
<dbReference type="InterPro" id="IPR036286">
    <property type="entry name" value="LexA/Signal_pep-like_sf"/>
</dbReference>
<dbReference type="InterPro" id="IPR019533">
    <property type="entry name" value="Peptidase_S26"/>
</dbReference>
<feature type="domain" description="Peptidase S26" evidence="6">
    <location>
        <begin position="125"/>
        <end position="259"/>
    </location>
</feature>
<dbReference type="HOGENOM" id="CLU_882324_0_0_5"/>
<dbReference type="CDD" id="cd06530">
    <property type="entry name" value="S26_SPase_I"/>
    <property type="match status" value="1"/>
</dbReference>
<proteinExistence type="inferred from homology"/>
<evidence type="ECO:0000256" key="1">
    <source>
        <dbReference type="ARBA" id="ARBA00009370"/>
    </source>
</evidence>
<evidence type="ECO:0000313" key="7">
    <source>
        <dbReference type="EMBL" id="EAR50462.1"/>
    </source>
</evidence>
<dbReference type="Pfam" id="PF05656">
    <property type="entry name" value="DUF805"/>
    <property type="match status" value="1"/>
</dbReference>
<feature type="transmembrane region" description="Helical" evidence="5">
    <location>
        <begin position="121"/>
        <end position="139"/>
    </location>
</feature>
<evidence type="ECO:0000259" key="6">
    <source>
        <dbReference type="Pfam" id="PF10502"/>
    </source>
</evidence>
<dbReference type="PRINTS" id="PR00727">
    <property type="entry name" value="LEADERPTASE"/>
</dbReference>
<dbReference type="Gene3D" id="2.10.109.10">
    <property type="entry name" value="Umud Fragment, subunit A"/>
    <property type="match status" value="1"/>
</dbReference>
<evidence type="ECO:0000313" key="8">
    <source>
        <dbReference type="Proteomes" id="UP000003635"/>
    </source>
</evidence>
<feature type="transmembrane region" description="Helical" evidence="5">
    <location>
        <begin position="49"/>
        <end position="68"/>
    </location>
</feature>
<evidence type="ECO:0000256" key="4">
    <source>
        <dbReference type="ARBA" id="ARBA00022801"/>
    </source>
</evidence>
<dbReference type="InterPro" id="IPR008523">
    <property type="entry name" value="DUF805"/>
</dbReference>
<dbReference type="PROSITE" id="PS00501">
    <property type="entry name" value="SPASE_I_1"/>
    <property type="match status" value="1"/>
</dbReference>
<dbReference type="PANTHER" id="PTHR43390:SF1">
    <property type="entry name" value="CHLOROPLAST PROCESSING PEPTIDASE"/>
    <property type="match status" value="1"/>
</dbReference>
<dbReference type="eggNOG" id="COG0681">
    <property type="taxonomic scope" value="Bacteria"/>
</dbReference>
<dbReference type="GO" id="GO:0009003">
    <property type="term" value="F:signal peptidase activity"/>
    <property type="evidence" value="ECO:0007669"/>
    <property type="project" value="UniProtKB-EC"/>
</dbReference>
<dbReference type="NCBIfam" id="TIGR02227">
    <property type="entry name" value="sigpep_I_bact"/>
    <property type="match status" value="1"/>
</dbReference>
<name>Q2CCQ1_OCEGH</name>
<keyword evidence="4 5" id="KW-0378">Hydrolase</keyword>
<keyword evidence="3 5" id="KW-0645">Protease</keyword>
<keyword evidence="8" id="KW-1185">Reference proteome</keyword>
<keyword evidence="5" id="KW-0812">Transmembrane</keyword>
<sequence length="315" mass="33269">MTGAVRAFFISGFDWNGATGRATVVVGLVTVALITLAGPPISAALDGRLSPAQVMFVLSALVCVQVYGTMVRRLHDAGRSGWWILLAIIPYGPILLTLALLALPSHADGGQRHAPTLARRIGFVLACGLALVMLSRGFWTSHLIVSDSMEPTLIEGDYVSAATLTGAPGRGDVVLYTYDAPGDPTQIMRVIALAGETVSVADGGLAIDGTPVAMADGRETLPDGTSHAILPATPVAEALAPAEAEVPEDHVFVLADNRDRDGTLANPQLLATRMVPISRTRAEVTRVVLSSDDWRSGVLPWISAMRWPRVGRPVR</sequence>
<dbReference type="GO" id="GO:0006465">
    <property type="term" value="P:signal peptide processing"/>
    <property type="evidence" value="ECO:0007669"/>
    <property type="project" value="InterPro"/>
</dbReference>
<accession>Q2CCQ1</accession>
<dbReference type="EMBL" id="AAOT01000028">
    <property type="protein sequence ID" value="EAR50462.1"/>
    <property type="molecule type" value="Genomic_DNA"/>
</dbReference>
<evidence type="ECO:0000256" key="3">
    <source>
        <dbReference type="ARBA" id="ARBA00022670"/>
    </source>
</evidence>
<evidence type="ECO:0000256" key="5">
    <source>
        <dbReference type="RuleBase" id="RU362042"/>
    </source>
</evidence>
<dbReference type="GO" id="GO:0016020">
    <property type="term" value="C:membrane"/>
    <property type="evidence" value="ECO:0007669"/>
    <property type="project" value="UniProtKB-SubCell"/>
</dbReference>
<dbReference type="STRING" id="314256.OG2516_08993"/>
<dbReference type="Proteomes" id="UP000003635">
    <property type="component" value="Unassembled WGS sequence"/>
</dbReference>
<dbReference type="PANTHER" id="PTHR43390">
    <property type="entry name" value="SIGNAL PEPTIDASE I"/>
    <property type="match status" value="1"/>
</dbReference>
<protein>
    <recommendedName>
        <fullName evidence="2 5">Signal peptidase I</fullName>
        <ecNumber evidence="5">3.4.21.89</ecNumber>
    </recommendedName>
</protein>
<comment type="caution">
    <text evidence="7">The sequence shown here is derived from an EMBL/GenBank/DDBJ whole genome shotgun (WGS) entry which is preliminary data.</text>
</comment>
<organism evidence="7 8">
    <name type="scientific">Oceanicola granulosus (strain ATCC BAA-861 / DSM 15982 / KCTC 12143 / HTCC2516)</name>
    <dbReference type="NCBI Taxonomy" id="314256"/>
    <lineage>
        <taxon>Bacteria</taxon>
        <taxon>Pseudomonadati</taxon>
        <taxon>Pseudomonadota</taxon>
        <taxon>Alphaproteobacteria</taxon>
        <taxon>Rhodobacterales</taxon>
        <taxon>Roseobacteraceae</taxon>
        <taxon>Oceanicola</taxon>
    </lineage>
</organism>
<dbReference type="InterPro" id="IPR019756">
    <property type="entry name" value="Pept_S26A_signal_pept_1_Ser-AS"/>
</dbReference>
<dbReference type="InterPro" id="IPR000223">
    <property type="entry name" value="Pept_S26A_signal_pept_1"/>
</dbReference>
<dbReference type="SUPFAM" id="SSF51306">
    <property type="entry name" value="LexA/Signal peptidase"/>
    <property type="match status" value="1"/>
</dbReference>
<comment type="subcellular location">
    <subcellularLocation>
        <location evidence="5">Membrane</location>
        <topology evidence="5">Single-pass type II membrane protein</topology>
    </subcellularLocation>
</comment>
<keyword evidence="5" id="KW-1133">Transmembrane helix</keyword>
<comment type="similarity">
    <text evidence="1 5">Belongs to the peptidase S26 family.</text>
</comment>
<dbReference type="GO" id="GO:0004252">
    <property type="term" value="F:serine-type endopeptidase activity"/>
    <property type="evidence" value="ECO:0007669"/>
    <property type="project" value="InterPro"/>
</dbReference>
<dbReference type="Pfam" id="PF10502">
    <property type="entry name" value="Peptidase_S26"/>
    <property type="match status" value="1"/>
</dbReference>
<gene>
    <name evidence="7" type="ORF">OG2516_08993</name>
</gene>